<feature type="region of interest" description="Disordered" evidence="1">
    <location>
        <begin position="1"/>
        <end position="27"/>
    </location>
</feature>
<reference evidence="2" key="1">
    <citation type="submission" date="2013-07" db="EMBL/GenBank/DDBJ databases">
        <title>The genome of Eucalyptus grandis.</title>
        <authorList>
            <person name="Schmutz J."/>
            <person name="Hayes R."/>
            <person name="Myburg A."/>
            <person name="Tuskan G."/>
            <person name="Grattapaglia D."/>
            <person name="Rokhsar D.S."/>
        </authorList>
    </citation>
    <scope>NUCLEOTIDE SEQUENCE</scope>
    <source>
        <tissue evidence="2">Leaf extractions</tissue>
    </source>
</reference>
<dbReference type="EMBL" id="KK198760">
    <property type="protein sequence ID" value="KCW57518.1"/>
    <property type="molecule type" value="Genomic_DNA"/>
</dbReference>
<dbReference type="AlphaFoldDB" id="A0A059AUJ5"/>
<dbReference type="InParanoid" id="A0A059AUJ5"/>
<dbReference type="Gramene" id="KCW57518">
    <property type="protein sequence ID" value="KCW57518"/>
    <property type="gene ID" value="EUGRSUZ_H00290"/>
</dbReference>
<gene>
    <name evidence="2" type="ORF">EUGRSUZ_H00290</name>
</gene>
<organism evidence="2">
    <name type="scientific">Eucalyptus grandis</name>
    <name type="common">Flooded gum</name>
    <dbReference type="NCBI Taxonomy" id="71139"/>
    <lineage>
        <taxon>Eukaryota</taxon>
        <taxon>Viridiplantae</taxon>
        <taxon>Streptophyta</taxon>
        <taxon>Embryophyta</taxon>
        <taxon>Tracheophyta</taxon>
        <taxon>Spermatophyta</taxon>
        <taxon>Magnoliopsida</taxon>
        <taxon>eudicotyledons</taxon>
        <taxon>Gunneridae</taxon>
        <taxon>Pentapetalae</taxon>
        <taxon>rosids</taxon>
        <taxon>malvids</taxon>
        <taxon>Myrtales</taxon>
        <taxon>Myrtaceae</taxon>
        <taxon>Myrtoideae</taxon>
        <taxon>Eucalypteae</taxon>
        <taxon>Eucalyptus</taxon>
    </lineage>
</organism>
<evidence type="ECO:0000256" key="1">
    <source>
        <dbReference type="SAM" id="MobiDB-lite"/>
    </source>
</evidence>
<accession>A0A059AUJ5</accession>
<proteinExistence type="predicted"/>
<sequence>MEKRVSEQPDVENLGDPIVETSDSPSSKLLTQRRTVELLGCQKWMMEKHRRAVELILSLSDLNVTVNVYEDNLQMLLVGGSDSNEKSKKQVPKSLMDGLMPTEEFMGKHFASLKPEYKLLKEKYENHPEVLLSRIELKDPKMNWNKIKTPLIWGRRKHCWKRFKI</sequence>
<dbReference type="STRING" id="71139.A0A059AUJ5"/>
<name>A0A059AUJ5_EUCGR</name>
<protein>
    <submittedName>
        <fullName evidence="2">Uncharacterized protein</fullName>
    </submittedName>
</protein>
<evidence type="ECO:0000313" key="2">
    <source>
        <dbReference type="EMBL" id="KCW57518.1"/>
    </source>
</evidence>